<dbReference type="Gene3D" id="3.40.50.2000">
    <property type="entry name" value="Glycogen Phosphorylase B"/>
    <property type="match status" value="2"/>
</dbReference>
<dbReference type="Bgee" id="FBgn0195439">
    <property type="expression patterns" value="Expressed in embryo and 2 other cell types or tissues"/>
</dbReference>
<evidence type="ECO:0000313" key="5">
    <source>
        <dbReference type="EMBL" id="KMY90607.1"/>
    </source>
</evidence>
<keyword evidence="4" id="KW-1133">Transmembrane helix</keyword>
<keyword evidence="2 5" id="KW-0328">Glycosyltransferase</keyword>
<dbReference type="FunFam" id="3.40.50.2000:FF:000050">
    <property type="entry name" value="UDP-glucuronosyltransferase"/>
    <property type="match status" value="1"/>
</dbReference>
<dbReference type="PANTHER" id="PTHR48043:SF159">
    <property type="entry name" value="EG:EG0003.4 PROTEIN-RELATED"/>
    <property type="match status" value="1"/>
</dbReference>
<organism evidence="5">
    <name type="scientific">Drosophila simulans</name>
    <name type="common">Fruit fly</name>
    <dbReference type="NCBI Taxonomy" id="7240"/>
    <lineage>
        <taxon>Eukaryota</taxon>
        <taxon>Metazoa</taxon>
        <taxon>Ecdysozoa</taxon>
        <taxon>Arthropoda</taxon>
        <taxon>Hexapoda</taxon>
        <taxon>Insecta</taxon>
        <taxon>Pterygota</taxon>
        <taxon>Neoptera</taxon>
        <taxon>Endopterygota</taxon>
        <taxon>Diptera</taxon>
        <taxon>Brachycera</taxon>
        <taxon>Muscomorpha</taxon>
        <taxon>Ephydroidea</taxon>
        <taxon>Drosophilidae</taxon>
        <taxon>Drosophila</taxon>
        <taxon>Sophophora</taxon>
    </lineage>
</organism>
<dbReference type="InterPro" id="IPR002213">
    <property type="entry name" value="UDP_glucos_trans"/>
</dbReference>
<keyword evidence="4" id="KW-0812">Transmembrane</keyword>
<sequence>MTGTSCSAINRLPLAQFSLVSILTVAVEVTPKINQMIGVRYVLLLLLGVVASTQGANILGLFSSHSPSHLIIHMSVAKALVEAGHNVTVVSMLKPKVTHKDIHLIVVPMKEEQERIMEDQMTEMAGQKNSLVSTMHRLLTSMDVMIDSQAELLSDPRFQRIYETKFDLMILGYFINDFQLGVAHKLKVPVIIDWMSAPVPAIDKYTGNPSEISYVPLMGTVATHPMGFLKRAENALKSLFFEFIFVVFDYKLTRIYNDVFPEQDMPTLKELRKNISMAFVGSHLISEGPIRPLVPALIEIGGIQVKDKPDPLPKDIDQFLSNAKQGAVFLSLGSNVKSSTVRPEIVQTIFKVLSELKESVIWKWEDLENTPGNASNILYKNWLPQDDILAHPNTKLFITHAGKGGITEAQYHGVPMVALPIFGDQPGNAAGMEKSGYGLALDLLSITEDGLRDALKEVLENQKYRQAIGKFSSLYRDRPMTAKQSVVFWTEYLLRHHGAPNLQSPAVHMNFIQLNNLDIYALILAILALFVLLTRLVAKIVWKKFCGKAKISQTKKKQ</sequence>
<gene>
    <name evidence="5" type="primary">Dsim\GD24083</name>
    <name evidence="5" type="ORF">Dsimw501_GD24083</name>
</gene>
<dbReference type="EMBL" id="CM002910">
    <property type="protein sequence ID" value="KMY90607.1"/>
    <property type="molecule type" value="Genomic_DNA"/>
</dbReference>
<accession>A0A0J9R2W8</accession>
<keyword evidence="3 5" id="KW-0808">Transferase</keyword>
<dbReference type="PANTHER" id="PTHR48043">
    <property type="entry name" value="EG:EG0003.4 PROTEIN-RELATED"/>
    <property type="match status" value="1"/>
</dbReference>
<dbReference type="Pfam" id="PF00201">
    <property type="entry name" value="UDPGT"/>
    <property type="match status" value="1"/>
</dbReference>
<feature type="transmembrane region" description="Helical" evidence="4">
    <location>
        <begin position="41"/>
        <end position="62"/>
    </location>
</feature>
<dbReference type="CDD" id="cd03784">
    <property type="entry name" value="GT1_Gtf-like"/>
    <property type="match status" value="1"/>
</dbReference>
<dbReference type="FunFam" id="3.40.50.2000:FF:000305">
    <property type="entry name" value="RE03785p"/>
    <property type="match status" value="1"/>
</dbReference>
<evidence type="ECO:0000256" key="1">
    <source>
        <dbReference type="ARBA" id="ARBA00009995"/>
    </source>
</evidence>
<reference evidence="5" key="3">
    <citation type="submission" date="2015-04" db="EMBL/GenBank/DDBJ databases">
        <authorList>
            <consortium name="FlyBase"/>
        </authorList>
    </citation>
    <scope>NUCLEOTIDE SEQUENCE</scope>
    <source>
        <strain evidence="5">W501</strain>
    </source>
</reference>
<evidence type="ECO:0000256" key="2">
    <source>
        <dbReference type="ARBA" id="ARBA00022676"/>
    </source>
</evidence>
<dbReference type="SUPFAM" id="SSF53756">
    <property type="entry name" value="UDP-Glycosyltransferase/glycogen phosphorylase"/>
    <property type="match status" value="1"/>
</dbReference>
<protein>
    <submittedName>
        <fullName evidence="5">Uncharacterized protein</fullName>
        <ecNumber evidence="5">2.4.1.-</ecNumber>
    </submittedName>
</protein>
<dbReference type="GO" id="GO:0008194">
    <property type="term" value="F:UDP-glycosyltransferase activity"/>
    <property type="evidence" value="ECO:0007669"/>
    <property type="project" value="InterPro"/>
</dbReference>
<name>A0A0J9R2W8_DROSI</name>
<dbReference type="OrthoDB" id="5835829at2759"/>
<feature type="transmembrane region" description="Helical" evidence="4">
    <location>
        <begin position="519"/>
        <end position="538"/>
    </location>
</feature>
<evidence type="ECO:0000256" key="3">
    <source>
        <dbReference type="ARBA" id="ARBA00022679"/>
    </source>
</evidence>
<keyword evidence="4" id="KW-0472">Membrane</keyword>
<dbReference type="InterPro" id="IPR050271">
    <property type="entry name" value="UDP-glycosyltransferase"/>
</dbReference>
<reference evidence="5" key="2">
    <citation type="submission" date="2014-06" db="EMBL/GenBank/DDBJ databases">
        <authorList>
            <person name="Hu T."/>
            <person name="Eisen M.B."/>
            <person name="Thornton K.R."/>
            <person name="Andolfatto P."/>
        </authorList>
    </citation>
    <scope>NUCLEOTIDE SEQUENCE</scope>
    <source>
        <strain evidence="5">W501</strain>
    </source>
</reference>
<dbReference type="EC" id="2.4.1.-" evidence="5"/>
<comment type="similarity">
    <text evidence="1">Belongs to the UDP-glycosyltransferase family.</text>
</comment>
<dbReference type="KEGG" id="dsi:Dsimw501_GD24083"/>
<reference evidence="5" key="1">
    <citation type="journal article" date="2013" name="Genome Res.">
        <title>A second-generation assembly of the Drosophila simulans genome provides new insights into patterns of lineage-specific divergence.</title>
        <authorList>
            <person name="Hu T.T."/>
            <person name="Eisen M.B."/>
            <person name="Thornton K.R."/>
            <person name="Andolfatto P."/>
        </authorList>
    </citation>
    <scope>NUCLEOTIDE SEQUENCE [LARGE SCALE GENOMIC DNA]</scope>
    <source>
        <strain evidence="5">W501</strain>
    </source>
</reference>
<proteinExistence type="inferred from homology"/>
<dbReference type="AlphaFoldDB" id="A0A0J9R2W8"/>
<evidence type="ECO:0000256" key="4">
    <source>
        <dbReference type="SAM" id="Phobius"/>
    </source>
</evidence>
<dbReference type="Proteomes" id="UP000035880">
    <property type="component" value="Chromosome 2L"/>
</dbReference>